<comment type="caution">
    <text evidence="3">The sequence shown here is derived from an EMBL/GenBank/DDBJ whole genome shotgun (WGS) entry which is preliminary data.</text>
</comment>
<reference evidence="3" key="4">
    <citation type="submission" date="2022-11" db="EMBL/GenBank/DDBJ databases">
        <title>Draft genome sequence of Sellimonas catena strain 18CBH55.</title>
        <authorList>
            <person name="Atsushi H."/>
            <person name="Moriya O."/>
            <person name="Mitsuo S."/>
        </authorList>
    </citation>
    <scope>NUCLEOTIDE SEQUENCE</scope>
    <source>
        <strain evidence="3">18CBH55</strain>
    </source>
</reference>
<keyword evidence="3" id="KW-0687">Ribonucleoprotein</keyword>
<dbReference type="InterPro" id="IPR029064">
    <property type="entry name" value="Ribosomal_eL30-like_sf"/>
</dbReference>
<gene>
    <name evidence="2" type="ORF">Selli1_12630</name>
    <name evidence="3" type="ORF">Selli2_08500</name>
</gene>
<proteinExistence type="predicted"/>
<protein>
    <submittedName>
        <fullName evidence="3">50S ribosomal protein L7ae</fullName>
    </submittedName>
</protein>
<reference evidence="3 5" key="5">
    <citation type="journal article" date="2023" name="Int. J. Syst. Evol. Microbiol.">
        <title>Sellimonas catena sp. nov., isolated from human faeces.</title>
        <authorList>
            <person name="Hisatomi A."/>
            <person name="Ohkuma M."/>
            <person name="Sakamoto M."/>
        </authorList>
    </citation>
    <scope>NUCLEOTIDE SEQUENCE</scope>
    <source>
        <strain evidence="2 5">12EGH17</strain>
        <strain evidence="3">18CBH55</strain>
    </source>
</reference>
<name>A0A9W6FH20_9FIRM</name>
<dbReference type="AlphaFoldDB" id="A0A9W6FH20"/>
<dbReference type="Proteomes" id="UP001145094">
    <property type="component" value="Unassembled WGS sequence"/>
</dbReference>
<reference evidence="2" key="2">
    <citation type="submission" date="2022-11" db="EMBL/GenBank/DDBJ databases">
        <title>Draft genome sequence of Sellimonas catena strain 12EGH17.</title>
        <authorList>
            <person name="Hisatomi A."/>
            <person name="Ohkuma M."/>
            <person name="Sakamoto M."/>
        </authorList>
    </citation>
    <scope>NUCLEOTIDE SEQUENCE</scope>
    <source>
        <strain evidence="2">12EGH17</strain>
    </source>
</reference>
<dbReference type="EMBL" id="BSCH01000004">
    <property type="protein sequence ID" value="GLG89423.1"/>
    <property type="molecule type" value="Genomic_DNA"/>
</dbReference>
<sequence length="104" mass="11373">MKLNKGLSLLSLATRAGKTKSGNFQTEQAVKSGTAYLVIIAADASENTKKKFRNMCSFYDVPILFYADQDTLGHAMGKEFRTSAAVTDAGFADEIKKQLTVEEE</sequence>
<dbReference type="Pfam" id="PF01248">
    <property type="entry name" value="Ribosomal_L7Ae"/>
    <property type="match status" value="1"/>
</dbReference>
<keyword evidence="3" id="KW-0689">Ribosomal protein</keyword>
<dbReference type="Gene3D" id="3.30.1330.30">
    <property type="match status" value="1"/>
</dbReference>
<reference evidence="2" key="1">
    <citation type="submission" date="2022-11" db="EMBL/GenBank/DDBJ databases">
        <title>Draft genome sequence of Sellimonas catena strain 12EGH17.</title>
        <authorList>
            <person name="Atsushi H."/>
            <person name="Moriya O."/>
            <person name="Mitsuo S."/>
        </authorList>
    </citation>
    <scope>NUCLEOTIDE SEQUENCE</scope>
    <source>
        <strain evidence="2">12EGH17</strain>
    </source>
</reference>
<dbReference type="SUPFAM" id="SSF55315">
    <property type="entry name" value="L30e-like"/>
    <property type="match status" value="1"/>
</dbReference>
<evidence type="ECO:0000313" key="4">
    <source>
        <dbReference type="Proteomes" id="UP001145094"/>
    </source>
</evidence>
<evidence type="ECO:0000313" key="2">
    <source>
        <dbReference type="EMBL" id="GLG04089.1"/>
    </source>
</evidence>
<dbReference type="GO" id="GO:0005840">
    <property type="term" value="C:ribosome"/>
    <property type="evidence" value="ECO:0007669"/>
    <property type="project" value="UniProtKB-KW"/>
</dbReference>
<dbReference type="Proteomes" id="UP001145145">
    <property type="component" value="Unassembled WGS sequence"/>
</dbReference>
<dbReference type="InterPro" id="IPR004038">
    <property type="entry name" value="Ribosomal_eL8/eL30/eS12/Gad45"/>
</dbReference>
<accession>A0A9W6FH20</accession>
<evidence type="ECO:0000259" key="1">
    <source>
        <dbReference type="Pfam" id="PF01248"/>
    </source>
</evidence>
<evidence type="ECO:0000313" key="3">
    <source>
        <dbReference type="EMBL" id="GLG89423.1"/>
    </source>
</evidence>
<keyword evidence="5" id="KW-1185">Reference proteome</keyword>
<reference evidence="3" key="3">
    <citation type="submission" date="2022-11" db="EMBL/GenBank/DDBJ databases">
        <title>Draft genome sequence of Sellimonas catena strain 18CBH55.</title>
        <authorList>
            <person name="Hisatomi A."/>
            <person name="Ohkuma M."/>
            <person name="Sakamoto M."/>
        </authorList>
    </citation>
    <scope>NUCLEOTIDE SEQUENCE</scope>
    <source>
        <strain evidence="3">18CBH55</strain>
    </source>
</reference>
<dbReference type="RefSeq" id="WP_087167334.1">
    <property type="nucleotide sequence ID" value="NZ_BSBO01000010.1"/>
</dbReference>
<evidence type="ECO:0000313" key="5">
    <source>
        <dbReference type="Proteomes" id="UP001145145"/>
    </source>
</evidence>
<organism evidence="3 4">
    <name type="scientific">Sellimonas catena</name>
    <dbReference type="NCBI Taxonomy" id="2994035"/>
    <lineage>
        <taxon>Bacteria</taxon>
        <taxon>Bacillati</taxon>
        <taxon>Bacillota</taxon>
        <taxon>Clostridia</taxon>
        <taxon>Lachnospirales</taxon>
        <taxon>Lachnospiraceae</taxon>
        <taxon>Sellimonas</taxon>
    </lineage>
</organism>
<feature type="domain" description="Ribosomal protein eL8/eL30/eS12/Gadd45" evidence="1">
    <location>
        <begin position="7"/>
        <end position="93"/>
    </location>
</feature>
<dbReference type="EMBL" id="BSBO01000010">
    <property type="protein sequence ID" value="GLG04089.1"/>
    <property type="molecule type" value="Genomic_DNA"/>
</dbReference>